<dbReference type="EMBL" id="AM706428">
    <property type="protein sequence ID" value="CAM92119.1"/>
    <property type="molecule type" value="mRNA"/>
</dbReference>
<feature type="domain" description="RAI1-like" evidence="1">
    <location>
        <begin position="2"/>
        <end position="90"/>
    </location>
</feature>
<proteinExistence type="evidence at transcript level"/>
<dbReference type="InterPro" id="IPR013961">
    <property type="entry name" value="RAI1"/>
</dbReference>
<dbReference type="Pfam" id="PF08652">
    <property type="entry name" value="RAI1"/>
    <property type="match status" value="1"/>
</dbReference>
<name>A4VBB0_ERITN</name>
<reference evidence="2" key="1">
    <citation type="journal article" date="2007" name="BMC Genomics">
        <title>Analysis of the immune-inducible transcriptome from microbial stress resistant, rat-tailed maggots of the drone fly Eristalis tenax.</title>
        <authorList>
            <person name="Altincicek B."/>
            <person name="Vilcinskas A."/>
        </authorList>
    </citation>
    <scope>NUCLEOTIDE SEQUENCE</scope>
    <source>
        <strain evidence="2">20</strain>
    </source>
</reference>
<organism evidence="2">
    <name type="scientific">Eristalis tenax</name>
    <name type="common">Drone fly</name>
    <name type="synonym">Musca tenax</name>
    <dbReference type="NCBI Taxonomy" id="198635"/>
    <lineage>
        <taxon>Eukaryota</taxon>
        <taxon>Metazoa</taxon>
        <taxon>Ecdysozoa</taxon>
        <taxon>Arthropoda</taxon>
        <taxon>Hexapoda</taxon>
        <taxon>Insecta</taxon>
        <taxon>Pterygota</taxon>
        <taxon>Neoptera</taxon>
        <taxon>Endopterygota</taxon>
        <taxon>Diptera</taxon>
        <taxon>Brachycera</taxon>
        <taxon>Muscomorpha</taxon>
        <taxon>Syrphoidea</taxon>
        <taxon>Syrphidae</taxon>
        <taxon>Eristalinae</taxon>
        <taxon>Eristalini</taxon>
        <taxon>Eristalis</taxon>
    </lineage>
</organism>
<feature type="non-terminal residue" evidence="2">
    <location>
        <position position="1"/>
    </location>
</feature>
<sequence length="101" mass="12139">HIGFRDDKGILKRIKCYSTNELQEISKRNWKGSMSGLEFLNYFLGKVETDLRDMDCPHTSIKYHYDQTTNRLSRIKHAGRTKYSLLPEWYLQEMNSEMRKF</sequence>
<accession>A4VBB0</accession>
<evidence type="ECO:0000259" key="1">
    <source>
        <dbReference type="Pfam" id="PF08652"/>
    </source>
</evidence>
<dbReference type="AlphaFoldDB" id="A4VBB0"/>
<protein>
    <recommendedName>
        <fullName evidence="1">RAI1-like domain-containing protein</fullName>
    </recommendedName>
</protein>
<evidence type="ECO:0000313" key="2">
    <source>
        <dbReference type="EMBL" id="CAM92119.1"/>
    </source>
</evidence>